<organism evidence="2 3">
    <name type="scientific">Photobacterium damselae subsp. damselae</name>
    <name type="common">Listonella damsela</name>
    <dbReference type="NCBI Taxonomy" id="85581"/>
    <lineage>
        <taxon>Bacteria</taxon>
        <taxon>Pseudomonadati</taxon>
        <taxon>Pseudomonadota</taxon>
        <taxon>Gammaproteobacteria</taxon>
        <taxon>Vibrionales</taxon>
        <taxon>Vibrionaceae</taxon>
        <taxon>Photobacterium</taxon>
    </lineage>
</organism>
<dbReference type="InterPro" id="IPR036779">
    <property type="entry name" value="LysM_dom_sf"/>
</dbReference>
<evidence type="ECO:0000259" key="1">
    <source>
        <dbReference type="PROSITE" id="PS51782"/>
    </source>
</evidence>
<dbReference type="AlphaFoldDB" id="A0A850QUA3"/>
<feature type="domain" description="LysM" evidence="1">
    <location>
        <begin position="2"/>
        <end position="48"/>
    </location>
</feature>
<gene>
    <name evidence="2" type="ORF">HWA77_08420</name>
</gene>
<dbReference type="SUPFAM" id="SSF54106">
    <property type="entry name" value="LysM domain"/>
    <property type="match status" value="1"/>
</dbReference>
<dbReference type="Proteomes" id="UP000533429">
    <property type="component" value="Unassembled WGS sequence"/>
</dbReference>
<dbReference type="CDD" id="cd00118">
    <property type="entry name" value="LysM"/>
    <property type="match status" value="1"/>
</dbReference>
<dbReference type="EMBL" id="JABXOR010000531">
    <property type="protein sequence ID" value="NVP00230.1"/>
    <property type="molecule type" value="Genomic_DNA"/>
</dbReference>
<dbReference type="InterPro" id="IPR018392">
    <property type="entry name" value="LysM"/>
</dbReference>
<evidence type="ECO:0000313" key="3">
    <source>
        <dbReference type="Proteomes" id="UP000533429"/>
    </source>
</evidence>
<name>A0A850QUA3_PHODD</name>
<evidence type="ECO:0000313" key="2">
    <source>
        <dbReference type="EMBL" id="NVP00230.1"/>
    </source>
</evidence>
<reference evidence="2 3" key="1">
    <citation type="submission" date="2020-06" db="EMBL/GenBank/DDBJ databases">
        <title>Photobacterium damselae subsp. damselae comparative genomics.</title>
        <authorList>
            <person name="Osorio C.R."/>
        </authorList>
    </citation>
    <scope>NUCLEOTIDE SEQUENCE [LARGE SCALE GENOMIC DNA]</scope>
    <source>
        <strain evidence="2 3">TW250/03</strain>
    </source>
</reference>
<proteinExistence type="predicted"/>
<accession>A0A850QUA3</accession>
<sequence length="1212" mass="135381">MATHKIQKDECLSLIAQRYNTTVEALKKLNSEQIENIDLIYEGDVINITEPEVRIELPKRPTDPATGNSTCSAIHPDFIDILYVPSHPTTGKKTWYAITDEAKTAIEQEKQNLAQTVVPGNKEQTFNNLNKLGILSKFATKPHDQFLTAKQKEEYHELLMQIVAIKSDAINFYKDGKEAAIIALAQQHGVNMDEVIADEITWLKVKDGINAVSATSSVVINAAQFFSEFQSVEKQLDRKQKAISTALHKLIETLEDKISKLKKIAERKAQNSISDDGTKFVFDKKSQFFTSKKQLRVSKIVAEIQQNRPSSDEDVMYSSAADNEKYYENFWNNKLIAAYKAVNKIEKNPMIGAKSWSFASSLQQLNNYGYILKEQCLSKDRLIGTQKSHFGPQTLLNHHLYKNWREPGSIFSDKPDTFDYLGDKSNVIGNLYEELHGGQNKKASDIANEAPLCDWAYYPTLALISVIDLTLTKFKGDMKSLLGSHANAPDFLTQLLWVKKVALARKALLQKMGNDNAAKAVGILHLDKSVKATKFTVIWDESKHKVERKRLGSFINKAGLNDLQVVECSLMSNGEVFWIRGPHWYIPNDDKDKACLGHVKDITSDISVVSMQSNAGAVGNDWKSALKALGKPETKGIDLSRQIASLSNNSAFWQDNYHYEEGLGPKGQSLYVADAQAQFLRFTSEGSAKINSPLESISGIEFNNVMGIGGELKGNVTLLSAQLSFSTWLPLTSQNRDIASKPLSSRNQPKGYHLEIPYLKSHPSSKYEREQYSAGYLSIKVSGQVYGLAAATCQLGTSLSFGPGDVEGTIGIKGSAINIQDYNTHVGQKAAGALIAVTPESYLKGVAEAKLSADVFIGVEAGGCLTGEVFWQPPSTLIANGSGVTTGTDLLSLGKVSGQASVNYGIGANVEFRLTYQEGCFVVVAAARLVAGPGCSGKVAIELNPDNADRFIACCLNVLNQSGFRQIAIFGDVDSNNINKDFMILNDYLTIAIALGLTLGEVMLLPMTEINAYKQEMLKDEYAPFLAAKIIDPKQRKKIQEWIRNLPPETLAKLFECLLKEQDIHTSNNERQVLAILEILKLMIPIQNDDDESKRRQFEETLFRMNTDFELKKSALAQWNNFGENWLKMAKFIKVYGTEKDRDDFNNYCSLYLCKNMEMRKKQKEILGIEIEDYLFLYSEEKLSKHERLLVSEVKKNDIHNYKRINWKINEI</sequence>
<comment type="caution">
    <text evidence="2">The sequence shown here is derived from an EMBL/GenBank/DDBJ whole genome shotgun (WGS) entry which is preliminary data.</text>
</comment>
<dbReference type="Pfam" id="PF01476">
    <property type="entry name" value="LysM"/>
    <property type="match status" value="1"/>
</dbReference>
<dbReference type="Gene3D" id="3.10.350.10">
    <property type="entry name" value="LysM domain"/>
    <property type="match status" value="1"/>
</dbReference>
<protein>
    <submittedName>
        <fullName evidence="2">LysM peptidoglycan-binding domain-containing protein</fullName>
    </submittedName>
</protein>
<dbReference type="SMART" id="SM00257">
    <property type="entry name" value="LysM"/>
    <property type="match status" value="1"/>
</dbReference>
<dbReference type="PROSITE" id="PS51782">
    <property type="entry name" value="LYSM"/>
    <property type="match status" value="1"/>
</dbReference>